<organism evidence="1 2">
    <name type="scientific">Trichonephila inaurata madagascariensis</name>
    <dbReference type="NCBI Taxonomy" id="2747483"/>
    <lineage>
        <taxon>Eukaryota</taxon>
        <taxon>Metazoa</taxon>
        <taxon>Ecdysozoa</taxon>
        <taxon>Arthropoda</taxon>
        <taxon>Chelicerata</taxon>
        <taxon>Arachnida</taxon>
        <taxon>Araneae</taxon>
        <taxon>Araneomorphae</taxon>
        <taxon>Entelegynae</taxon>
        <taxon>Araneoidea</taxon>
        <taxon>Nephilidae</taxon>
        <taxon>Trichonephila</taxon>
        <taxon>Trichonephila inaurata</taxon>
    </lineage>
</organism>
<comment type="caution">
    <text evidence="1">The sequence shown here is derived from an EMBL/GenBank/DDBJ whole genome shotgun (WGS) entry which is preliminary data.</text>
</comment>
<sequence length="189" mass="21653">MEKVQMEFQQVCRLSIAKWIQITNKQVTLHGFSDASEAAYACVVNAVQRNRETTKVTMLGGKRKVAPPKLISIPRLQLNGALLLAWFFAILCNWLKNHVINVYAWTDSQVVLSWLSSPPRNWKPFVANRTSEILNIILCKQWRYVLLKKNPVDLGSRDMSPKDLPDCSLWWEGDLNGYLLKKTGPNNQI</sequence>
<reference evidence="1" key="1">
    <citation type="submission" date="2020-08" db="EMBL/GenBank/DDBJ databases">
        <title>Multicomponent nature underlies the extraordinary mechanical properties of spider dragline silk.</title>
        <authorList>
            <person name="Kono N."/>
            <person name="Nakamura H."/>
            <person name="Mori M."/>
            <person name="Yoshida Y."/>
            <person name="Ohtoshi R."/>
            <person name="Malay A.D."/>
            <person name="Moran D.A.P."/>
            <person name="Tomita M."/>
            <person name="Numata K."/>
            <person name="Arakawa K."/>
        </authorList>
    </citation>
    <scope>NUCLEOTIDE SEQUENCE</scope>
</reference>
<evidence type="ECO:0000313" key="2">
    <source>
        <dbReference type="Proteomes" id="UP000886998"/>
    </source>
</evidence>
<keyword evidence="2" id="KW-1185">Reference proteome</keyword>
<proteinExistence type="predicted"/>
<gene>
    <name evidence="1" type="primary">AVEN_91261_1</name>
    <name evidence="1" type="ORF">TNIN_142571</name>
</gene>
<dbReference type="Pfam" id="PF05380">
    <property type="entry name" value="Peptidase_A17"/>
    <property type="match status" value="1"/>
</dbReference>
<dbReference type="EMBL" id="BMAV01027471">
    <property type="protein sequence ID" value="GFS59579.1"/>
    <property type="molecule type" value="Genomic_DNA"/>
</dbReference>
<dbReference type="Proteomes" id="UP000886998">
    <property type="component" value="Unassembled WGS sequence"/>
</dbReference>
<evidence type="ECO:0000313" key="1">
    <source>
        <dbReference type="EMBL" id="GFS59579.1"/>
    </source>
</evidence>
<dbReference type="OrthoDB" id="6428963at2759"/>
<dbReference type="InterPro" id="IPR008042">
    <property type="entry name" value="Retrotrans_Pao"/>
</dbReference>
<protein>
    <submittedName>
        <fullName evidence="1">Uncharacterized protein</fullName>
    </submittedName>
</protein>
<accession>A0A8X6JCX2</accession>
<dbReference type="PANTHER" id="PTHR22955">
    <property type="entry name" value="RETROTRANSPOSON"/>
    <property type="match status" value="1"/>
</dbReference>
<dbReference type="PANTHER" id="PTHR22955:SF77">
    <property type="entry name" value="ASPARTIC PUTATIVE DOMAIN-CONTAINING PROTEIN-RELATED"/>
    <property type="match status" value="1"/>
</dbReference>
<name>A0A8X6JCX2_9ARAC</name>
<dbReference type="AlphaFoldDB" id="A0A8X6JCX2"/>